<evidence type="ECO:0000256" key="1">
    <source>
        <dbReference type="SAM" id="Phobius"/>
    </source>
</evidence>
<gene>
    <name evidence="2" type="ORF">FB465_2041</name>
</gene>
<feature type="transmembrane region" description="Helical" evidence="1">
    <location>
        <begin position="45"/>
        <end position="65"/>
    </location>
</feature>
<dbReference type="EMBL" id="VIVR01000001">
    <property type="protein sequence ID" value="TWE17037.1"/>
    <property type="molecule type" value="Genomic_DNA"/>
</dbReference>
<keyword evidence="3" id="KW-1185">Reference proteome</keyword>
<sequence length="161" mass="17422">MKRSLQQHTATRQCPHRWCRPLHAVITTLGAVMFLVLAFHQLSTLLFFIATALVAIAVVGIITRRSLADTAADDLRPVIPLHVRPLWANLSVALDLPVVVMGPLAVLALLVAPANSLELQIMPDALQTAIVAIAFTVCREIAHWLATRPARPGRVLAPSAP</sequence>
<keyword evidence="1" id="KW-1133">Transmembrane helix</keyword>
<evidence type="ECO:0000313" key="2">
    <source>
        <dbReference type="EMBL" id="TWE17037.1"/>
    </source>
</evidence>
<dbReference type="AlphaFoldDB" id="A0A561EN56"/>
<name>A0A561EN56_9ACTN</name>
<feature type="transmembrane region" description="Helical" evidence="1">
    <location>
        <begin position="125"/>
        <end position="146"/>
    </location>
</feature>
<accession>A0A561EN56</accession>
<feature type="transmembrane region" description="Helical" evidence="1">
    <location>
        <begin position="86"/>
        <end position="113"/>
    </location>
</feature>
<protein>
    <submittedName>
        <fullName evidence="2">Uncharacterized protein</fullName>
    </submittedName>
</protein>
<dbReference type="OrthoDB" id="9885492at2"/>
<evidence type="ECO:0000313" key="3">
    <source>
        <dbReference type="Proteomes" id="UP000318416"/>
    </source>
</evidence>
<feature type="transmembrane region" description="Helical" evidence="1">
    <location>
        <begin position="21"/>
        <end position="39"/>
    </location>
</feature>
<organism evidence="2 3">
    <name type="scientific">Kitasatospora atroaurantiaca</name>
    <dbReference type="NCBI Taxonomy" id="285545"/>
    <lineage>
        <taxon>Bacteria</taxon>
        <taxon>Bacillati</taxon>
        <taxon>Actinomycetota</taxon>
        <taxon>Actinomycetes</taxon>
        <taxon>Kitasatosporales</taxon>
        <taxon>Streptomycetaceae</taxon>
        <taxon>Kitasatospora</taxon>
    </lineage>
</organism>
<proteinExistence type="predicted"/>
<keyword evidence="1" id="KW-0812">Transmembrane</keyword>
<keyword evidence="1" id="KW-0472">Membrane</keyword>
<dbReference type="Proteomes" id="UP000318416">
    <property type="component" value="Unassembled WGS sequence"/>
</dbReference>
<comment type="caution">
    <text evidence="2">The sequence shown here is derived from an EMBL/GenBank/DDBJ whole genome shotgun (WGS) entry which is preliminary data.</text>
</comment>
<reference evidence="2 3" key="1">
    <citation type="submission" date="2019-06" db="EMBL/GenBank/DDBJ databases">
        <title>Sequencing the genomes of 1000 actinobacteria strains.</title>
        <authorList>
            <person name="Klenk H.-P."/>
        </authorList>
    </citation>
    <scope>NUCLEOTIDE SEQUENCE [LARGE SCALE GENOMIC DNA]</scope>
    <source>
        <strain evidence="2 3">DSM 41649</strain>
    </source>
</reference>
<dbReference type="RefSeq" id="WP_145789564.1">
    <property type="nucleotide sequence ID" value="NZ_BAAABR010000089.1"/>
</dbReference>